<feature type="domain" description="GST C-terminal" evidence="1">
    <location>
        <begin position="77"/>
        <end position="219"/>
    </location>
</feature>
<dbReference type="PROSITE" id="PS50405">
    <property type="entry name" value="GST_CTER"/>
    <property type="match status" value="1"/>
</dbReference>
<dbReference type="InterPro" id="IPR010987">
    <property type="entry name" value="Glutathione-S-Trfase_C-like"/>
</dbReference>
<evidence type="ECO:0000313" key="2">
    <source>
        <dbReference type="EMBL" id="CAD9778409.1"/>
    </source>
</evidence>
<dbReference type="Pfam" id="PF00043">
    <property type="entry name" value="GST_C"/>
    <property type="match status" value="1"/>
</dbReference>
<reference evidence="2" key="1">
    <citation type="submission" date="2021-01" db="EMBL/GenBank/DDBJ databases">
        <authorList>
            <person name="Corre E."/>
            <person name="Pelletier E."/>
            <person name="Niang G."/>
            <person name="Scheremetjew M."/>
            <person name="Finn R."/>
            <person name="Kale V."/>
            <person name="Holt S."/>
            <person name="Cochrane G."/>
            <person name="Meng A."/>
            <person name="Brown T."/>
            <person name="Cohen L."/>
        </authorList>
    </citation>
    <scope>NUCLEOTIDE SEQUENCE</scope>
    <source>
        <strain evidence="2">CCMP622</strain>
    </source>
</reference>
<organism evidence="2">
    <name type="scientific">Lotharella oceanica</name>
    <dbReference type="NCBI Taxonomy" id="641309"/>
    <lineage>
        <taxon>Eukaryota</taxon>
        <taxon>Sar</taxon>
        <taxon>Rhizaria</taxon>
        <taxon>Cercozoa</taxon>
        <taxon>Chlorarachniophyceae</taxon>
        <taxon>Lotharella</taxon>
    </lineage>
</organism>
<dbReference type="EMBL" id="HBHP01036433">
    <property type="protein sequence ID" value="CAD9778409.1"/>
    <property type="molecule type" value="Transcribed_RNA"/>
</dbReference>
<proteinExistence type="predicted"/>
<protein>
    <recommendedName>
        <fullName evidence="1">GST C-terminal domain-containing protein</fullName>
    </recommendedName>
</protein>
<dbReference type="Gene3D" id="3.40.30.10">
    <property type="entry name" value="Glutaredoxin"/>
    <property type="match status" value="1"/>
</dbReference>
<evidence type="ECO:0000259" key="1">
    <source>
        <dbReference type="PROSITE" id="PS50405"/>
    </source>
</evidence>
<dbReference type="CDD" id="cd00299">
    <property type="entry name" value="GST_C_family"/>
    <property type="match status" value="1"/>
</dbReference>
<dbReference type="InterPro" id="IPR004046">
    <property type="entry name" value="GST_C"/>
</dbReference>
<gene>
    <name evidence="2" type="ORF">LSP00402_LOCUS22425</name>
</gene>
<dbReference type="InterPro" id="IPR036282">
    <property type="entry name" value="Glutathione-S-Trfase_C_sf"/>
</dbReference>
<dbReference type="Gene3D" id="1.20.1050.130">
    <property type="match status" value="1"/>
</dbReference>
<accession>A0A7S2U3R2</accession>
<dbReference type="SUPFAM" id="SSF47616">
    <property type="entry name" value="GST C-terminal domain-like"/>
    <property type="match status" value="1"/>
</dbReference>
<dbReference type="AlphaFoldDB" id="A0A7S2U3R2"/>
<name>A0A7S2U3R2_9EUKA</name>
<sequence length="219" mass="24689">MFQDVAVCFSPGEESIIMTEEKGEYKLYYWRACEKFWGRAIGPVLTLDHAEANFTVDEPSKAPTGVGFAFPQITLPSGKSMAQTPAMLIVLGDIFGLSGKTEDEKMYCKQMIMDVNDICSEAMGGKWKEKPERADKWLTLLEAKLKKTKFLVCDTPTVADFHAVFAFEWVNKKYSPAATQSGEDSTKAKKFENVRRWWDDMNKLAAVKKMRTSGVPMIP</sequence>